<evidence type="ECO:0000256" key="1">
    <source>
        <dbReference type="SAM" id="MobiDB-lite"/>
    </source>
</evidence>
<dbReference type="EMBL" id="JASCZI010091194">
    <property type="protein sequence ID" value="MED6149409.1"/>
    <property type="molecule type" value="Genomic_DNA"/>
</dbReference>
<feature type="domain" description="Ribonuclease H1 N-terminal" evidence="2">
    <location>
        <begin position="12"/>
        <end position="53"/>
    </location>
</feature>
<comment type="caution">
    <text evidence="3">The sequence shown here is derived from an EMBL/GenBank/DDBJ whole genome shotgun (WGS) entry which is preliminary data.</text>
</comment>
<reference evidence="3 4" key="1">
    <citation type="journal article" date="2023" name="Plants (Basel)">
        <title>Bridging the Gap: Combining Genomics and Transcriptomics Approaches to Understand Stylosanthes scabra, an Orphan Legume from the Brazilian Caatinga.</title>
        <authorList>
            <person name="Ferreira-Neto J.R.C."/>
            <person name="da Silva M.D."/>
            <person name="Binneck E."/>
            <person name="de Melo N.F."/>
            <person name="da Silva R.H."/>
            <person name="de Melo A.L.T.M."/>
            <person name="Pandolfi V."/>
            <person name="Bustamante F.O."/>
            <person name="Brasileiro-Vidal A.C."/>
            <person name="Benko-Iseppon A.M."/>
        </authorList>
    </citation>
    <scope>NUCLEOTIDE SEQUENCE [LARGE SCALE GENOMIC DNA]</scope>
    <source>
        <tissue evidence="3">Leaves</tissue>
    </source>
</reference>
<protein>
    <recommendedName>
        <fullName evidence="2">Ribonuclease H1 N-terminal domain-containing protein</fullName>
    </recommendedName>
</protein>
<dbReference type="Proteomes" id="UP001341840">
    <property type="component" value="Unassembled WGS sequence"/>
</dbReference>
<dbReference type="InterPro" id="IPR037056">
    <property type="entry name" value="RNase_H1_N_sf"/>
</dbReference>
<dbReference type="InterPro" id="IPR009027">
    <property type="entry name" value="Ribosomal_bL9/RNase_H1_N"/>
</dbReference>
<feature type="compositionally biased region" description="Low complexity" evidence="1">
    <location>
        <begin position="102"/>
        <end position="113"/>
    </location>
</feature>
<sequence length="130" mass="14407">MGQMSRAKYNHYAVKVGRVPGIYMTWDKCNEQVHGYPYASFKGFKSLEEALHWMNKEPGSSQGKFAAKSVEKLSPQFYSKIGVGSSSGHAYQIPMNSTHNASSSSYGPSSESSNLPNPRWLCVDIFQCSV</sequence>
<keyword evidence="4" id="KW-1185">Reference proteome</keyword>
<evidence type="ECO:0000259" key="2">
    <source>
        <dbReference type="Pfam" id="PF01693"/>
    </source>
</evidence>
<evidence type="ECO:0000313" key="3">
    <source>
        <dbReference type="EMBL" id="MED6149409.1"/>
    </source>
</evidence>
<feature type="region of interest" description="Disordered" evidence="1">
    <location>
        <begin position="94"/>
        <end position="114"/>
    </location>
</feature>
<name>A0ABU6TKU5_9FABA</name>
<accession>A0ABU6TKU5</accession>
<proteinExistence type="predicted"/>
<dbReference type="Gene3D" id="3.40.970.10">
    <property type="entry name" value="Ribonuclease H1, N-terminal domain"/>
    <property type="match status" value="1"/>
</dbReference>
<dbReference type="InterPro" id="IPR011320">
    <property type="entry name" value="RNase_H1_N"/>
</dbReference>
<dbReference type="Pfam" id="PF01693">
    <property type="entry name" value="Cauli_VI"/>
    <property type="match status" value="1"/>
</dbReference>
<evidence type="ECO:0000313" key="4">
    <source>
        <dbReference type="Proteomes" id="UP001341840"/>
    </source>
</evidence>
<gene>
    <name evidence="3" type="ORF">PIB30_062149</name>
</gene>
<organism evidence="3 4">
    <name type="scientific">Stylosanthes scabra</name>
    <dbReference type="NCBI Taxonomy" id="79078"/>
    <lineage>
        <taxon>Eukaryota</taxon>
        <taxon>Viridiplantae</taxon>
        <taxon>Streptophyta</taxon>
        <taxon>Embryophyta</taxon>
        <taxon>Tracheophyta</taxon>
        <taxon>Spermatophyta</taxon>
        <taxon>Magnoliopsida</taxon>
        <taxon>eudicotyledons</taxon>
        <taxon>Gunneridae</taxon>
        <taxon>Pentapetalae</taxon>
        <taxon>rosids</taxon>
        <taxon>fabids</taxon>
        <taxon>Fabales</taxon>
        <taxon>Fabaceae</taxon>
        <taxon>Papilionoideae</taxon>
        <taxon>50 kb inversion clade</taxon>
        <taxon>dalbergioids sensu lato</taxon>
        <taxon>Dalbergieae</taxon>
        <taxon>Pterocarpus clade</taxon>
        <taxon>Stylosanthes</taxon>
    </lineage>
</organism>
<dbReference type="SUPFAM" id="SSF55658">
    <property type="entry name" value="L9 N-domain-like"/>
    <property type="match status" value="1"/>
</dbReference>